<sequence>MARFDGKVALVTGAAAGIGGAIVRRLADEGARVVALDIDAAALVHDHPAVVNRVCDMTDRGQVDAMVAGVMAEFGRIDLLFNNAGIGMLEETPDIQDENWERVFRLNVTAVMYAARAIIPHMRAAGGGAIINTASISGLAGDYGHTAYNASKGAVIQYTRAMAIDHGKDNIRVNALCPGLILGTRMTGRISARAQEAWAEATPLGRGGTAEEMAAVAAFLASDDASYMTGSIVVADGGLTAHTGQPNMVKILREMAAQG</sequence>
<dbReference type="NCBIfam" id="NF005559">
    <property type="entry name" value="PRK07231.1"/>
    <property type="match status" value="1"/>
</dbReference>
<dbReference type="InterPro" id="IPR020904">
    <property type="entry name" value="Sc_DH/Rdtase_CS"/>
</dbReference>
<comment type="caution">
    <text evidence="2">The sequence shown here is derived from an EMBL/GenBank/DDBJ whole genome shotgun (WGS) entry which is preliminary data.</text>
</comment>
<evidence type="ECO:0000313" key="3">
    <source>
        <dbReference type="Proteomes" id="UP001595604"/>
    </source>
</evidence>
<gene>
    <name evidence="2" type="ORF">ACFOD9_08915</name>
</gene>
<keyword evidence="3" id="KW-1185">Reference proteome</keyword>
<dbReference type="Proteomes" id="UP001595604">
    <property type="component" value="Unassembled WGS sequence"/>
</dbReference>
<dbReference type="PANTHER" id="PTHR42760:SF122">
    <property type="entry name" value="NAD(P)-BINDING PROTEIN"/>
    <property type="match status" value="1"/>
</dbReference>
<organism evidence="2 3">
    <name type="scientific">Novosphingobium bradum</name>
    <dbReference type="NCBI Taxonomy" id="1737444"/>
    <lineage>
        <taxon>Bacteria</taxon>
        <taxon>Pseudomonadati</taxon>
        <taxon>Pseudomonadota</taxon>
        <taxon>Alphaproteobacteria</taxon>
        <taxon>Sphingomonadales</taxon>
        <taxon>Sphingomonadaceae</taxon>
        <taxon>Novosphingobium</taxon>
    </lineage>
</organism>
<name>A0ABV7IVY0_9SPHN</name>
<dbReference type="PROSITE" id="PS00061">
    <property type="entry name" value="ADH_SHORT"/>
    <property type="match status" value="1"/>
</dbReference>
<evidence type="ECO:0000313" key="2">
    <source>
        <dbReference type="EMBL" id="MFC3174372.1"/>
    </source>
</evidence>
<proteinExistence type="inferred from homology"/>
<dbReference type="InterPro" id="IPR002347">
    <property type="entry name" value="SDR_fam"/>
</dbReference>
<dbReference type="Gene3D" id="3.40.50.720">
    <property type="entry name" value="NAD(P)-binding Rossmann-like Domain"/>
    <property type="match status" value="1"/>
</dbReference>
<keyword evidence="2" id="KW-0560">Oxidoreductase</keyword>
<dbReference type="InterPro" id="IPR036291">
    <property type="entry name" value="NAD(P)-bd_dom_sf"/>
</dbReference>
<dbReference type="PRINTS" id="PR00081">
    <property type="entry name" value="GDHRDH"/>
</dbReference>
<dbReference type="PRINTS" id="PR00080">
    <property type="entry name" value="SDRFAMILY"/>
</dbReference>
<protein>
    <submittedName>
        <fullName evidence="2">SDR family NAD(P)-dependent oxidoreductase</fullName>
        <ecNumber evidence="2">1.1.1.-</ecNumber>
    </submittedName>
</protein>
<dbReference type="PANTHER" id="PTHR42760">
    <property type="entry name" value="SHORT-CHAIN DEHYDROGENASES/REDUCTASES FAMILY MEMBER"/>
    <property type="match status" value="1"/>
</dbReference>
<dbReference type="CDD" id="cd05233">
    <property type="entry name" value="SDR_c"/>
    <property type="match status" value="1"/>
</dbReference>
<accession>A0ABV7IVY0</accession>
<dbReference type="SUPFAM" id="SSF51735">
    <property type="entry name" value="NAD(P)-binding Rossmann-fold domains"/>
    <property type="match status" value="1"/>
</dbReference>
<dbReference type="Pfam" id="PF13561">
    <property type="entry name" value="adh_short_C2"/>
    <property type="match status" value="1"/>
</dbReference>
<dbReference type="RefSeq" id="WP_379509729.1">
    <property type="nucleotide sequence ID" value="NZ_JBHRTQ010000007.1"/>
</dbReference>
<comment type="similarity">
    <text evidence="1">Belongs to the short-chain dehydrogenases/reductases (SDR) family.</text>
</comment>
<dbReference type="GO" id="GO:0016491">
    <property type="term" value="F:oxidoreductase activity"/>
    <property type="evidence" value="ECO:0007669"/>
    <property type="project" value="UniProtKB-KW"/>
</dbReference>
<reference evidence="3" key="1">
    <citation type="journal article" date="2019" name="Int. J. Syst. Evol. Microbiol.">
        <title>The Global Catalogue of Microorganisms (GCM) 10K type strain sequencing project: providing services to taxonomists for standard genome sequencing and annotation.</title>
        <authorList>
            <consortium name="The Broad Institute Genomics Platform"/>
            <consortium name="The Broad Institute Genome Sequencing Center for Infectious Disease"/>
            <person name="Wu L."/>
            <person name="Ma J."/>
        </authorList>
    </citation>
    <scope>NUCLEOTIDE SEQUENCE [LARGE SCALE GENOMIC DNA]</scope>
    <source>
        <strain evidence="3">KCTC 42984</strain>
    </source>
</reference>
<evidence type="ECO:0000256" key="1">
    <source>
        <dbReference type="ARBA" id="ARBA00006484"/>
    </source>
</evidence>
<dbReference type="EMBL" id="JBHRTQ010000007">
    <property type="protein sequence ID" value="MFC3174372.1"/>
    <property type="molecule type" value="Genomic_DNA"/>
</dbReference>
<dbReference type="EC" id="1.1.1.-" evidence="2"/>